<name>A0A5C6DC34_9BACT</name>
<keyword evidence="2" id="KW-1185">Reference proteome</keyword>
<protein>
    <recommendedName>
        <fullName evidence="3">DUF1207 domain-containing protein</fullName>
    </recommendedName>
</protein>
<dbReference type="EMBL" id="SJPV01000010">
    <property type="protein sequence ID" value="TWU33414.1"/>
    <property type="molecule type" value="Genomic_DNA"/>
</dbReference>
<dbReference type="InterPro" id="IPR009599">
    <property type="entry name" value="DUF1207"/>
</dbReference>
<dbReference type="OrthoDB" id="238106at2"/>
<sequence length="369" mass="41083">MGSWLGSGFSARAADDAPLQMPTIGSQDGELELLGSGLMTEAETVQMPQPGPAFIDEEGPVPNWALESAEYYEQSSEVVPLYDNTSNRSVQSYFDDTGASLVPNASYPYGEPSCAEPWTWTALPDGLLWHSYLAAPHEPRISTVIFGDTDHGIYWDATLGGRVGLLRYGTGDARGGQGWQWDVEGAAMTRLNIREQEDVESVDFRFGTLITTRQGNWGAKFGYFHISSHVGDEYLIRNPLFERINYVTESLVLGGSLYPNERVRIYGESALAVKRSGGAKPWQFQTGFEYTGIPVSRTSGNPFFAVNLDLREAVDFDPAWTLQTGWQWKGSKSGNQFRTGLQYHNGPTSQFEFFYEDEHYLGGGVWYDY</sequence>
<comment type="caution">
    <text evidence="1">The sequence shown here is derived from an EMBL/GenBank/DDBJ whole genome shotgun (WGS) entry which is preliminary data.</text>
</comment>
<dbReference type="Pfam" id="PF06727">
    <property type="entry name" value="DUF1207"/>
    <property type="match status" value="1"/>
</dbReference>
<organism evidence="1 2">
    <name type="scientific">Novipirellula artificiosorum</name>
    <dbReference type="NCBI Taxonomy" id="2528016"/>
    <lineage>
        <taxon>Bacteria</taxon>
        <taxon>Pseudomonadati</taxon>
        <taxon>Planctomycetota</taxon>
        <taxon>Planctomycetia</taxon>
        <taxon>Pirellulales</taxon>
        <taxon>Pirellulaceae</taxon>
        <taxon>Novipirellula</taxon>
    </lineage>
</organism>
<dbReference type="AlphaFoldDB" id="A0A5C6DC34"/>
<evidence type="ECO:0000313" key="2">
    <source>
        <dbReference type="Proteomes" id="UP000319143"/>
    </source>
</evidence>
<evidence type="ECO:0008006" key="3">
    <source>
        <dbReference type="Google" id="ProtNLM"/>
    </source>
</evidence>
<dbReference type="Proteomes" id="UP000319143">
    <property type="component" value="Unassembled WGS sequence"/>
</dbReference>
<gene>
    <name evidence="1" type="ORF">Poly41_51680</name>
</gene>
<dbReference type="RefSeq" id="WP_146529804.1">
    <property type="nucleotide sequence ID" value="NZ_SJPV01000010.1"/>
</dbReference>
<evidence type="ECO:0000313" key="1">
    <source>
        <dbReference type="EMBL" id="TWU33414.1"/>
    </source>
</evidence>
<accession>A0A5C6DC34</accession>
<proteinExistence type="predicted"/>
<reference evidence="1 2" key="1">
    <citation type="submission" date="2019-02" db="EMBL/GenBank/DDBJ databases">
        <title>Deep-cultivation of Planctomycetes and their phenomic and genomic characterization uncovers novel biology.</title>
        <authorList>
            <person name="Wiegand S."/>
            <person name="Jogler M."/>
            <person name="Boedeker C."/>
            <person name="Pinto D."/>
            <person name="Vollmers J."/>
            <person name="Rivas-Marin E."/>
            <person name="Kohn T."/>
            <person name="Peeters S.H."/>
            <person name="Heuer A."/>
            <person name="Rast P."/>
            <person name="Oberbeckmann S."/>
            <person name="Bunk B."/>
            <person name="Jeske O."/>
            <person name="Meyerdierks A."/>
            <person name="Storesund J.E."/>
            <person name="Kallscheuer N."/>
            <person name="Luecker S."/>
            <person name="Lage O.M."/>
            <person name="Pohl T."/>
            <person name="Merkel B.J."/>
            <person name="Hornburger P."/>
            <person name="Mueller R.-W."/>
            <person name="Bruemmer F."/>
            <person name="Labrenz M."/>
            <person name="Spormann A.M."/>
            <person name="Op Den Camp H."/>
            <person name="Overmann J."/>
            <person name="Amann R."/>
            <person name="Jetten M.S.M."/>
            <person name="Mascher T."/>
            <person name="Medema M.H."/>
            <person name="Devos D.P."/>
            <person name="Kaster A.-K."/>
            <person name="Ovreas L."/>
            <person name="Rohde M."/>
            <person name="Galperin M.Y."/>
            <person name="Jogler C."/>
        </authorList>
    </citation>
    <scope>NUCLEOTIDE SEQUENCE [LARGE SCALE GENOMIC DNA]</scope>
    <source>
        <strain evidence="1 2">Poly41</strain>
    </source>
</reference>